<feature type="signal peptide" evidence="3">
    <location>
        <begin position="1"/>
        <end position="27"/>
    </location>
</feature>
<dbReference type="AlphaFoldDB" id="A0A4R2HGW6"/>
<feature type="chain" id="PRO_5020338845" description="Fibronectin type-III domain-containing protein" evidence="3">
    <location>
        <begin position="28"/>
        <end position="296"/>
    </location>
</feature>
<keyword evidence="2" id="KW-0119">Carbohydrate metabolism</keyword>
<dbReference type="InterPro" id="IPR003961">
    <property type="entry name" value="FN3_dom"/>
</dbReference>
<gene>
    <name evidence="5" type="ORF">EV652_107104</name>
</gene>
<reference evidence="5 6" key="1">
    <citation type="journal article" date="2015" name="Stand. Genomic Sci.">
        <title>Genomic Encyclopedia of Bacterial and Archaeal Type Strains, Phase III: the genomes of soil and plant-associated and newly described type strains.</title>
        <authorList>
            <person name="Whitman W.B."/>
            <person name="Woyke T."/>
            <person name="Klenk H.P."/>
            <person name="Zhou Y."/>
            <person name="Lilburn T.G."/>
            <person name="Beck B.J."/>
            <person name="De Vos P."/>
            <person name="Vandamme P."/>
            <person name="Eisen J.A."/>
            <person name="Garrity G."/>
            <person name="Hugenholtz P."/>
            <person name="Kyrpides N.C."/>
        </authorList>
    </citation>
    <scope>NUCLEOTIDE SEQUENCE [LARGE SCALE GENOMIC DNA]</scope>
    <source>
        <strain evidence="5 6">VKM Ac-2572</strain>
    </source>
</reference>
<keyword evidence="2" id="KW-0624">Polysaccharide degradation</keyword>
<dbReference type="CDD" id="cd00063">
    <property type="entry name" value="FN3"/>
    <property type="match status" value="1"/>
</dbReference>
<evidence type="ECO:0000313" key="5">
    <source>
        <dbReference type="EMBL" id="TCO26213.1"/>
    </source>
</evidence>
<evidence type="ECO:0000313" key="6">
    <source>
        <dbReference type="Proteomes" id="UP000294508"/>
    </source>
</evidence>
<dbReference type="InterPro" id="IPR036116">
    <property type="entry name" value="FN3_sf"/>
</dbReference>
<dbReference type="PROSITE" id="PS50853">
    <property type="entry name" value="FN3"/>
    <property type="match status" value="1"/>
</dbReference>
<comment type="caution">
    <text evidence="5">The sequence shown here is derived from an EMBL/GenBank/DDBJ whole genome shotgun (WGS) entry which is preliminary data.</text>
</comment>
<keyword evidence="1" id="KW-0378">Hydrolase</keyword>
<dbReference type="SUPFAM" id="SSF49265">
    <property type="entry name" value="Fibronectin type III"/>
    <property type="match status" value="1"/>
</dbReference>
<name>A0A4R2HGW6_9ACTN</name>
<keyword evidence="6" id="KW-1185">Reference proteome</keyword>
<protein>
    <recommendedName>
        <fullName evidence="4">Fibronectin type-III domain-containing protein</fullName>
    </recommendedName>
</protein>
<dbReference type="Pfam" id="PF00041">
    <property type="entry name" value="fn3"/>
    <property type="match status" value="1"/>
</dbReference>
<organism evidence="5 6">
    <name type="scientific">Kribbella steppae</name>
    <dbReference type="NCBI Taxonomy" id="2512223"/>
    <lineage>
        <taxon>Bacteria</taxon>
        <taxon>Bacillati</taxon>
        <taxon>Actinomycetota</taxon>
        <taxon>Actinomycetes</taxon>
        <taxon>Propionibacteriales</taxon>
        <taxon>Kribbellaceae</taxon>
        <taxon>Kribbella</taxon>
    </lineage>
</organism>
<accession>A0A4R2HGW6</accession>
<feature type="domain" description="Fibronectin type-III" evidence="4">
    <location>
        <begin position="35"/>
        <end position="121"/>
    </location>
</feature>
<dbReference type="EMBL" id="SLWN01000007">
    <property type="protein sequence ID" value="TCO26213.1"/>
    <property type="molecule type" value="Genomic_DNA"/>
</dbReference>
<evidence type="ECO:0000259" key="4">
    <source>
        <dbReference type="PROSITE" id="PS50853"/>
    </source>
</evidence>
<dbReference type="RefSeq" id="WP_132210878.1">
    <property type="nucleotide sequence ID" value="NZ_SLWN01000007.1"/>
</dbReference>
<dbReference type="InterPro" id="IPR013783">
    <property type="entry name" value="Ig-like_fold"/>
</dbReference>
<dbReference type="GO" id="GO:0000272">
    <property type="term" value="P:polysaccharide catabolic process"/>
    <property type="evidence" value="ECO:0007669"/>
    <property type="project" value="UniProtKB-KW"/>
</dbReference>
<dbReference type="GO" id="GO:0016798">
    <property type="term" value="F:hydrolase activity, acting on glycosyl bonds"/>
    <property type="evidence" value="ECO:0007669"/>
    <property type="project" value="UniProtKB-KW"/>
</dbReference>
<evidence type="ECO:0000256" key="2">
    <source>
        <dbReference type="ARBA" id="ARBA00023326"/>
    </source>
</evidence>
<proteinExistence type="predicted"/>
<keyword evidence="3" id="KW-0732">Signal</keyword>
<sequence>MRITSRMVVAFATCLVAGVVSAPAATAADTVPPTSPSNVRVLATGPSTVTISFTGSTDDVGLKWYVVRVGDRQQATTSPSSTQVGGLLSNTSYSLTVVAVDKAGNVSVPSQPVTFTTTAWPSPTGLRVTSSAGGTVSLAWSRPVNMDPYRYLIYDSGRPESAAKTETMTMQRLAGGTHTFTVKAMHSNQDVSPASGSVTVTVPPRSADVTAPSAPGNPTIFLPEEGDELTTWIASTDQTDPSSNLAYDMLQSWAGDLFAVRYGVTGTQVSGFFVAAVRAVDPAGNRSAPALTTVLW</sequence>
<keyword evidence="1" id="KW-0326">Glycosidase</keyword>
<evidence type="ECO:0000256" key="1">
    <source>
        <dbReference type="ARBA" id="ARBA00023295"/>
    </source>
</evidence>
<dbReference type="OrthoDB" id="2702399at2"/>
<dbReference type="Gene3D" id="2.60.40.10">
    <property type="entry name" value="Immunoglobulins"/>
    <property type="match status" value="2"/>
</dbReference>
<dbReference type="Proteomes" id="UP000294508">
    <property type="component" value="Unassembled WGS sequence"/>
</dbReference>
<evidence type="ECO:0000256" key="3">
    <source>
        <dbReference type="SAM" id="SignalP"/>
    </source>
</evidence>
<dbReference type="SMART" id="SM00060">
    <property type="entry name" value="FN3"/>
    <property type="match status" value="2"/>
</dbReference>